<sequence>MKKEYKSCLYNLYQLMKKEKIKVMPLSTYSLKRKRLHLRNPKIFPKLTDTESMVMRAAVSQGKGKKYGLSLTYIRDNNGNLVEAFVIR</sequence>
<proteinExistence type="predicted"/>
<name>A0A1I1TUC0_9LACO</name>
<accession>A0A1I1TUC0</accession>
<dbReference type="AlphaFoldDB" id="A0A1I1TUC0"/>
<gene>
    <name evidence="1" type="ORF">SAMN04487792_1611</name>
</gene>
<dbReference type="EMBL" id="FOMN01000013">
    <property type="protein sequence ID" value="SFD61995.1"/>
    <property type="molecule type" value="Genomic_DNA"/>
</dbReference>
<organism evidence="1 2">
    <name type="scientific">Lactobacillus bombicola</name>
    <dbReference type="NCBI Taxonomy" id="1505723"/>
    <lineage>
        <taxon>Bacteria</taxon>
        <taxon>Bacillati</taxon>
        <taxon>Bacillota</taxon>
        <taxon>Bacilli</taxon>
        <taxon>Lactobacillales</taxon>
        <taxon>Lactobacillaceae</taxon>
        <taxon>Lactobacillus</taxon>
    </lineage>
</organism>
<reference evidence="2" key="1">
    <citation type="submission" date="2016-10" db="EMBL/GenBank/DDBJ databases">
        <authorList>
            <person name="Varghese N."/>
            <person name="Submissions S."/>
        </authorList>
    </citation>
    <scope>NUCLEOTIDE SEQUENCE [LARGE SCALE GENOMIC DNA]</scope>
    <source>
        <strain evidence="2">R-53102</strain>
    </source>
</reference>
<protein>
    <submittedName>
        <fullName evidence="1">Uncharacterized protein</fullName>
    </submittedName>
</protein>
<evidence type="ECO:0000313" key="1">
    <source>
        <dbReference type="EMBL" id="SFD61995.1"/>
    </source>
</evidence>
<evidence type="ECO:0000313" key="2">
    <source>
        <dbReference type="Proteomes" id="UP000199599"/>
    </source>
</evidence>
<dbReference type="Proteomes" id="UP000199599">
    <property type="component" value="Unassembled WGS sequence"/>
</dbReference>
<dbReference type="STRING" id="1505723.SAMN04487792_1611"/>
<dbReference type="RefSeq" id="WP_090094123.1">
    <property type="nucleotide sequence ID" value="NZ_NPNG01000013.1"/>
</dbReference>